<comment type="caution">
    <text evidence="3">The sequence shown here is derived from an EMBL/GenBank/DDBJ whole genome shotgun (WGS) entry which is preliminary data.</text>
</comment>
<keyword evidence="4" id="KW-1185">Reference proteome</keyword>
<proteinExistence type="inferred from homology"/>
<protein>
    <recommendedName>
        <fullName evidence="2">Antitoxin</fullName>
    </recommendedName>
</protein>
<comment type="function">
    <text evidence="2">Antitoxin component of a type II toxin-antitoxin (TA) system.</text>
</comment>
<organism evidence="3 4">
    <name type="scientific">Streptomyces klenkii</name>
    <dbReference type="NCBI Taxonomy" id="1420899"/>
    <lineage>
        <taxon>Bacteria</taxon>
        <taxon>Bacillati</taxon>
        <taxon>Actinomycetota</taxon>
        <taxon>Actinomycetes</taxon>
        <taxon>Kitasatosporales</taxon>
        <taxon>Streptomycetaceae</taxon>
        <taxon>Streptomyces</taxon>
    </lineage>
</organism>
<dbReference type="Pfam" id="PF02604">
    <property type="entry name" value="PhdYeFM_antitox"/>
    <property type="match status" value="1"/>
</dbReference>
<evidence type="ECO:0000256" key="2">
    <source>
        <dbReference type="RuleBase" id="RU362080"/>
    </source>
</evidence>
<accession>A0A3B0BDJ3</accession>
<dbReference type="AlphaFoldDB" id="A0A3B0BDJ3"/>
<dbReference type="Gene3D" id="3.40.1620.10">
    <property type="entry name" value="YefM-like domain"/>
    <property type="match status" value="1"/>
</dbReference>
<dbReference type="SUPFAM" id="SSF143120">
    <property type="entry name" value="YefM-like"/>
    <property type="match status" value="1"/>
</dbReference>
<dbReference type="Proteomes" id="UP000270343">
    <property type="component" value="Unassembled WGS sequence"/>
</dbReference>
<evidence type="ECO:0000256" key="1">
    <source>
        <dbReference type="ARBA" id="ARBA00009981"/>
    </source>
</evidence>
<evidence type="ECO:0000313" key="4">
    <source>
        <dbReference type="Proteomes" id="UP000270343"/>
    </source>
</evidence>
<comment type="similarity">
    <text evidence="1 2">Belongs to the phD/YefM antitoxin family.</text>
</comment>
<dbReference type="NCBIfam" id="TIGR01552">
    <property type="entry name" value="phd_fam"/>
    <property type="match status" value="1"/>
</dbReference>
<dbReference type="InterPro" id="IPR006442">
    <property type="entry name" value="Antitoxin_Phd/YefM"/>
</dbReference>
<dbReference type="EMBL" id="RBAM01000008">
    <property type="protein sequence ID" value="RKN70167.1"/>
    <property type="molecule type" value="Genomic_DNA"/>
</dbReference>
<dbReference type="InterPro" id="IPR036165">
    <property type="entry name" value="YefM-like_sf"/>
</dbReference>
<gene>
    <name evidence="3" type="ORF">D7231_19915</name>
</gene>
<name>A0A3B0BDJ3_9ACTN</name>
<reference evidence="3 4" key="1">
    <citation type="journal article" date="2015" name="Antonie Van Leeuwenhoek">
        <title>Streptomyces klenkii sp. nov., isolated from deep marine sediment.</title>
        <authorList>
            <person name="Veyisoglu A."/>
            <person name="Sahin N."/>
        </authorList>
    </citation>
    <scope>NUCLEOTIDE SEQUENCE [LARGE SCALE GENOMIC DNA]</scope>
    <source>
        <strain evidence="3 4">KCTC 29202</strain>
    </source>
</reference>
<evidence type="ECO:0000313" key="3">
    <source>
        <dbReference type="EMBL" id="RKN70167.1"/>
    </source>
</evidence>
<sequence>MPLALPAGGGHPIGRLLYTVAGAYRLGMDTYSLVEARNQLGQLVGRVRHGREHILISEYGKPAAVLMPIEELEELQRLRDEADLALAQSIREDPESRWIPQDEVLAALETDEAADRKAC</sequence>